<organism evidence="1 2">
    <name type="scientific">Caldithrix abyssi DSM 13497</name>
    <dbReference type="NCBI Taxonomy" id="880073"/>
    <lineage>
        <taxon>Bacteria</taxon>
        <taxon>Pseudomonadati</taxon>
        <taxon>Calditrichota</taxon>
        <taxon>Calditrichia</taxon>
        <taxon>Calditrichales</taxon>
        <taxon>Calditrichaceae</taxon>
        <taxon>Caldithrix</taxon>
    </lineage>
</organism>
<protein>
    <submittedName>
        <fullName evidence="1">Uncharacterized protein</fullName>
    </submittedName>
</protein>
<dbReference type="EMBL" id="CP018099">
    <property type="protein sequence ID" value="APF19739.1"/>
    <property type="molecule type" value="Genomic_DNA"/>
</dbReference>
<gene>
    <name evidence="1" type="ORF">Cabys_2991</name>
</gene>
<evidence type="ECO:0000313" key="2">
    <source>
        <dbReference type="Proteomes" id="UP000183868"/>
    </source>
</evidence>
<dbReference type="Proteomes" id="UP000183868">
    <property type="component" value="Chromosome"/>
</dbReference>
<evidence type="ECO:0000313" key="1">
    <source>
        <dbReference type="EMBL" id="APF19739.1"/>
    </source>
</evidence>
<dbReference type="AlphaFoldDB" id="A0A1J1CAK5"/>
<proteinExistence type="predicted"/>
<dbReference type="KEGG" id="caby:Cabys_2991"/>
<reference evidence="1 2" key="1">
    <citation type="submission" date="2016-11" db="EMBL/GenBank/DDBJ databases">
        <title>Genomic analysis of Caldithrix abyssi and proposal of a novel bacterial phylum Caldithrichaeota.</title>
        <authorList>
            <person name="Kublanov I."/>
            <person name="Sigalova O."/>
            <person name="Gavrilov S."/>
            <person name="Lebedinsky A."/>
            <person name="Ivanova N."/>
            <person name="Daum C."/>
            <person name="Reddy T."/>
            <person name="Klenk H.P."/>
            <person name="Goker M."/>
            <person name="Reva O."/>
            <person name="Miroshnichenko M."/>
            <person name="Kyprides N."/>
            <person name="Woyke T."/>
            <person name="Gelfand M."/>
        </authorList>
    </citation>
    <scope>NUCLEOTIDE SEQUENCE [LARGE SCALE GENOMIC DNA]</scope>
    <source>
        <strain evidence="1 2">LF13</strain>
    </source>
</reference>
<name>A0A1J1CAK5_CALAY</name>
<sequence>MAISGLYASGKDFTSRGVGVMLLHQGKFFMGYEHDNVTLWIDEEFSDYYTFKEEFTLDGFFIGFRNYENPQKKMFFSTTFQSGVVISPLVSGINMIPIVFTIFKSISNNHLKIIPLIYGSYVYIFYKNRGGNFTHISTETAYGFQLNIAFRPINRISHGLALGLDYNLKNKDVPLSFQVSLLFNAFQVEKE</sequence>
<accession>A0A1J1CAK5</accession>